<dbReference type="PROSITE" id="PS01361">
    <property type="entry name" value="ZF_DOF_1"/>
    <property type="match status" value="1"/>
</dbReference>
<evidence type="ECO:0000256" key="5">
    <source>
        <dbReference type="ARBA" id="ARBA00023125"/>
    </source>
</evidence>
<evidence type="ECO:0000256" key="8">
    <source>
        <dbReference type="PROSITE-ProRule" id="PRU00071"/>
    </source>
</evidence>
<evidence type="ECO:0000259" key="11">
    <source>
        <dbReference type="PROSITE" id="PS50884"/>
    </source>
</evidence>
<feature type="compositionally biased region" description="Polar residues" evidence="10">
    <location>
        <begin position="25"/>
        <end position="46"/>
    </location>
</feature>
<keyword evidence="5 8" id="KW-0238">DNA-binding</keyword>
<sequence length="361" mass="38178">MHELMDPSIVQHQMQQQQEMSSHSLETMLQSNCSSAAAGKPTNSAGGDQRKPRPQPEHALKCPRCDSTNTKFCYYNNYSLSQPRYFCKSCRRYWTKGGTLRNVPVGGGCRKNKRSSSNSSSSATSSATSTPSSSSSLLMTHLLPPSSSAAYDSNDLALAFARLQKHHHHQLGFDHDQMFNAGNNFLLHNSFLDSGSNLQGLYYNGGGGVGGGGYDGNSTFEQQSHEMSVMSDHYTSGDQPDNEPISGPATTQAVTVTTMKQEYLLNHGRQEESGGGGGGNTNKVLWGFPWQMNGGCDNGGNVVVDNNNNTMRMSESGGGGGWWSSGNGGSNGGGGGVIGVGGGGSSGAANWHGLLNTTPLM</sequence>
<dbReference type="PANTHER" id="PTHR31992:SF123">
    <property type="entry name" value="DOF ZINC FINGER PROTEIN"/>
    <property type="match status" value="1"/>
</dbReference>
<evidence type="ECO:0000256" key="6">
    <source>
        <dbReference type="ARBA" id="ARBA00023163"/>
    </source>
</evidence>
<dbReference type="InterPro" id="IPR045174">
    <property type="entry name" value="Dof"/>
</dbReference>
<keyword evidence="4 9" id="KW-0805">Transcription regulation</keyword>
<dbReference type="Pfam" id="PF02701">
    <property type="entry name" value="Zn_ribbon_Dof"/>
    <property type="match status" value="1"/>
</dbReference>
<evidence type="ECO:0000256" key="4">
    <source>
        <dbReference type="ARBA" id="ARBA00023015"/>
    </source>
</evidence>
<gene>
    <name evidence="12" type="ORF">LITE_LOCUS43561</name>
</gene>
<dbReference type="GO" id="GO:0005634">
    <property type="term" value="C:nucleus"/>
    <property type="evidence" value="ECO:0007669"/>
    <property type="project" value="UniProtKB-SubCell"/>
</dbReference>
<evidence type="ECO:0000256" key="10">
    <source>
        <dbReference type="SAM" id="MobiDB-lite"/>
    </source>
</evidence>
<name>A0AAV0QJR8_9ROSI</name>
<keyword evidence="13" id="KW-1185">Reference proteome</keyword>
<evidence type="ECO:0000256" key="3">
    <source>
        <dbReference type="ARBA" id="ARBA00022833"/>
    </source>
</evidence>
<comment type="caution">
    <text evidence="12">The sequence shown here is derived from an EMBL/GenBank/DDBJ whole genome shotgun (WGS) entry which is preliminary data.</text>
</comment>
<feature type="region of interest" description="Disordered" evidence="10">
    <location>
        <begin position="1"/>
        <end position="61"/>
    </location>
</feature>
<feature type="compositionally biased region" description="Low complexity" evidence="10">
    <location>
        <begin position="115"/>
        <end position="139"/>
    </location>
</feature>
<feature type="compositionally biased region" description="Basic and acidic residues" evidence="10">
    <location>
        <begin position="48"/>
        <end position="61"/>
    </location>
</feature>
<evidence type="ECO:0000256" key="7">
    <source>
        <dbReference type="ARBA" id="ARBA00023242"/>
    </source>
</evidence>
<dbReference type="PANTHER" id="PTHR31992">
    <property type="entry name" value="DOF ZINC FINGER PROTEIN DOF1.4-RELATED"/>
    <property type="match status" value="1"/>
</dbReference>
<proteinExistence type="predicted"/>
<keyword evidence="1 9" id="KW-0479">Metal-binding</keyword>
<evidence type="ECO:0000256" key="2">
    <source>
        <dbReference type="ARBA" id="ARBA00022771"/>
    </source>
</evidence>
<keyword evidence="6 9" id="KW-0804">Transcription</keyword>
<feature type="compositionally biased region" description="Low complexity" evidence="10">
    <location>
        <begin position="11"/>
        <end position="24"/>
    </location>
</feature>
<evidence type="ECO:0000313" key="12">
    <source>
        <dbReference type="EMBL" id="CAI0545385.1"/>
    </source>
</evidence>
<dbReference type="GO" id="GO:0003677">
    <property type="term" value="F:DNA binding"/>
    <property type="evidence" value="ECO:0007669"/>
    <property type="project" value="UniProtKB-UniRule"/>
</dbReference>
<dbReference type="AlphaFoldDB" id="A0AAV0QJR8"/>
<keyword evidence="7 8" id="KW-0539">Nucleus</keyword>
<feature type="domain" description="Dof-type" evidence="11">
    <location>
        <begin position="60"/>
        <end position="114"/>
    </location>
</feature>
<evidence type="ECO:0000313" key="13">
    <source>
        <dbReference type="Proteomes" id="UP001154282"/>
    </source>
</evidence>
<keyword evidence="2 8" id="KW-0863">Zinc-finger</keyword>
<reference evidence="12" key="1">
    <citation type="submission" date="2022-08" db="EMBL/GenBank/DDBJ databases">
        <authorList>
            <person name="Gutierrez-Valencia J."/>
        </authorList>
    </citation>
    <scope>NUCLEOTIDE SEQUENCE</scope>
</reference>
<dbReference type="GO" id="GO:0008270">
    <property type="term" value="F:zinc ion binding"/>
    <property type="evidence" value="ECO:0007669"/>
    <property type="project" value="UniProtKB-KW"/>
</dbReference>
<dbReference type="InterPro" id="IPR003851">
    <property type="entry name" value="Znf_Dof"/>
</dbReference>
<dbReference type="EMBL" id="CAMGYJ010000009">
    <property type="protein sequence ID" value="CAI0545385.1"/>
    <property type="molecule type" value="Genomic_DNA"/>
</dbReference>
<dbReference type="GO" id="GO:0003700">
    <property type="term" value="F:DNA-binding transcription factor activity"/>
    <property type="evidence" value="ECO:0007669"/>
    <property type="project" value="UniProtKB-UniRule"/>
</dbReference>
<comment type="subcellular location">
    <subcellularLocation>
        <location evidence="8 9">Nucleus</location>
    </subcellularLocation>
</comment>
<accession>A0AAV0QJR8</accession>
<evidence type="ECO:0000256" key="9">
    <source>
        <dbReference type="RuleBase" id="RU369094"/>
    </source>
</evidence>
<organism evidence="12 13">
    <name type="scientific">Linum tenue</name>
    <dbReference type="NCBI Taxonomy" id="586396"/>
    <lineage>
        <taxon>Eukaryota</taxon>
        <taxon>Viridiplantae</taxon>
        <taxon>Streptophyta</taxon>
        <taxon>Embryophyta</taxon>
        <taxon>Tracheophyta</taxon>
        <taxon>Spermatophyta</taxon>
        <taxon>Magnoliopsida</taxon>
        <taxon>eudicotyledons</taxon>
        <taxon>Gunneridae</taxon>
        <taxon>Pentapetalae</taxon>
        <taxon>rosids</taxon>
        <taxon>fabids</taxon>
        <taxon>Malpighiales</taxon>
        <taxon>Linaceae</taxon>
        <taxon>Linum</taxon>
    </lineage>
</organism>
<evidence type="ECO:0000256" key="1">
    <source>
        <dbReference type="ARBA" id="ARBA00022723"/>
    </source>
</evidence>
<dbReference type="PROSITE" id="PS50884">
    <property type="entry name" value="ZF_DOF_2"/>
    <property type="match status" value="1"/>
</dbReference>
<feature type="region of interest" description="Disordered" evidence="10">
    <location>
        <begin position="104"/>
        <end position="139"/>
    </location>
</feature>
<dbReference type="Proteomes" id="UP001154282">
    <property type="component" value="Unassembled WGS sequence"/>
</dbReference>
<protein>
    <recommendedName>
        <fullName evidence="9">Dof zinc finger protein</fullName>
    </recommendedName>
</protein>
<comment type="function">
    <text evidence="9">Transcription factor that binds specifically to a 5'-AA[AG]G-3' consensus core sequence.</text>
</comment>
<keyword evidence="3 9" id="KW-0862">Zinc</keyword>